<evidence type="ECO:0000313" key="5">
    <source>
        <dbReference type="Proteomes" id="UP000504631"/>
    </source>
</evidence>
<dbReference type="Gene3D" id="1.10.150.50">
    <property type="entry name" value="Transcription Factor, Ets-1"/>
    <property type="match status" value="1"/>
</dbReference>
<dbReference type="GO" id="GO:0007169">
    <property type="term" value="P:cell surface receptor protein tyrosine kinase signaling pathway"/>
    <property type="evidence" value="ECO:0007669"/>
    <property type="project" value="TreeGrafter"/>
</dbReference>
<dbReference type="InterPro" id="IPR036860">
    <property type="entry name" value="SH2_dom_sf"/>
</dbReference>
<dbReference type="Gene3D" id="3.30.505.10">
    <property type="entry name" value="SH2 domain"/>
    <property type="match status" value="1"/>
</dbReference>
<organism evidence="5 6">
    <name type="scientific">Bombus vosnesenskii</name>
    <dbReference type="NCBI Taxonomy" id="207650"/>
    <lineage>
        <taxon>Eukaryota</taxon>
        <taxon>Metazoa</taxon>
        <taxon>Ecdysozoa</taxon>
        <taxon>Arthropoda</taxon>
        <taxon>Hexapoda</taxon>
        <taxon>Insecta</taxon>
        <taxon>Pterygota</taxon>
        <taxon>Neoptera</taxon>
        <taxon>Endopterygota</taxon>
        <taxon>Hymenoptera</taxon>
        <taxon>Apocrita</taxon>
        <taxon>Aculeata</taxon>
        <taxon>Apoidea</taxon>
        <taxon>Anthophila</taxon>
        <taxon>Apidae</taxon>
        <taxon>Bombus</taxon>
        <taxon>Pyrobombus</taxon>
    </lineage>
</organism>
<dbReference type="InterPro" id="IPR013761">
    <property type="entry name" value="SAM/pointed_sf"/>
</dbReference>
<feature type="compositionally biased region" description="Polar residues" evidence="3">
    <location>
        <begin position="534"/>
        <end position="546"/>
    </location>
</feature>
<feature type="region of interest" description="Disordered" evidence="3">
    <location>
        <begin position="115"/>
        <end position="176"/>
    </location>
</feature>
<keyword evidence="5" id="KW-1185">Reference proteome</keyword>
<feature type="region of interest" description="Disordered" evidence="3">
    <location>
        <begin position="521"/>
        <end position="562"/>
    </location>
</feature>
<reference evidence="6" key="1">
    <citation type="submission" date="2025-08" db="UniProtKB">
        <authorList>
            <consortium name="RefSeq"/>
        </authorList>
    </citation>
    <scope>IDENTIFICATION</scope>
    <source>
        <tissue evidence="6">Muscle</tissue>
    </source>
</reference>
<dbReference type="SMART" id="SM00252">
    <property type="entry name" value="SH2"/>
    <property type="match status" value="1"/>
</dbReference>
<feature type="region of interest" description="Disordered" evidence="3">
    <location>
        <begin position="244"/>
        <end position="296"/>
    </location>
</feature>
<feature type="compositionally biased region" description="Basic and acidic residues" evidence="3">
    <location>
        <begin position="274"/>
        <end position="289"/>
    </location>
</feature>
<evidence type="ECO:0000259" key="4">
    <source>
        <dbReference type="PROSITE" id="PS50001"/>
    </source>
</evidence>
<dbReference type="PANTHER" id="PTHR14098">
    <property type="entry name" value="SH2 DOMAIN CONTAINING PROTEIN"/>
    <property type="match status" value="1"/>
</dbReference>
<protein>
    <submittedName>
        <fullName evidence="6">Uncharacterized protein LOC117240260 isoform X2</fullName>
    </submittedName>
</protein>
<dbReference type="GO" id="GO:0035556">
    <property type="term" value="P:intracellular signal transduction"/>
    <property type="evidence" value="ECO:0007669"/>
    <property type="project" value="TreeGrafter"/>
</dbReference>
<proteinExistence type="predicted"/>
<dbReference type="Pfam" id="PF00017">
    <property type="entry name" value="SH2"/>
    <property type="match status" value="1"/>
</dbReference>
<evidence type="ECO:0000256" key="3">
    <source>
        <dbReference type="SAM" id="MobiDB-lite"/>
    </source>
</evidence>
<evidence type="ECO:0000256" key="1">
    <source>
        <dbReference type="ARBA" id="ARBA00022999"/>
    </source>
</evidence>
<feature type="domain" description="SH2" evidence="4">
    <location>
        <begin position="565"/>
        <end position="674"/>
    </location>
</feature>
<dbReference type="SUPFAM" id="SSF47769">
    <property type="entry name" value="SAM/Pointed domain"/>
    <property type="match status" value="1"/>
</dbReference>
<feature type="compositionally biased region" description="Basic and acidic residues" evidence="3">
    <location>
        <begin position="137"/>
        <end position="161"/>
    </location>
</feature>
<dbReference type="AlphaFoldDB" id="A0A6J3L955"/>
<dbReference type="InterPro" id="IPR051751">
    <property type="entry name" value="Immunoreceptor_sig_adapters"/>
</dbReference>
<feature type="compositionally biased region" description="Polar residues" evidence="3">
    <location>
        <begin position="244"/>
        <end position="263"/>
    </location>
</feature>
<sequence>MFKKLSRSDALEDISNWSTNDVLCLLRKNGLQECCKAITKRQVDGDELLHLTEGKLALWKSDLTRPLIWSLWTFVEEVKKTPEKFVEEKILEIQSNEDPLSDTGSWGTDFEDEANEENTLAETQKVSRSNYGAKSNNHKENNADLKQEDVRAKEARSRQGEEGTYANCGPMQNDESTYANCQETSTVPLKNTSRLHSQMEKSLAEQLKEQLEFRNTKKPMAVPKSEALKGKNVEVSVLNVTQPRKSFLHNASKTRTNNSNQKRMTVPPPPQPKKNKDQTIVEKSSKDQTKPPATLRNLDLVANLPTRTEESEDEYEAFDEQIIEQNQKKNMLKVDSKQSLSSGHQSSAESVYQPPSITSYEEEEEHYEIYESITETSDDNGYYLNPIQRPINTKSPPPLPAKPPQSSTTPSPTPTPSRTDLDKLKGLKQWDGMCFYLRLSKQLLGGLGARLADEVSDMIVRIKRGLSRCCYSQPPDPPGFTKMAALIGDPKRNVSLNTAIRRQASLSECLTQAALTQARLNLSKRSPEKKSATLPHSHSNTSLSSERATRPLPPPPERQSYVDKPWFHNVTREQATSLIKEQSTYSNPQDGYFLLRPSTTKVNNPLALVLWYKDRVYNVPVRKRPDNRYALGSAKVNEKSFSNVEEIVMFYTREELVLHSGGVEMGSTKLTDTPPK</sequence>
<dbReference type="SUPFAM" id="SSF55550">
    <property type="entry name" value="SH2 domain"/>
    <property type="match status" value="1"/>
</dbReference>
<dbReference type="InterPro" id="IPR000980">
    <property type="entry name" value="SH2"/>
</dbReference>
<feature type="compositionally biased region" description="Low complexity" evidence="3">
    <location>
        <begin position="337"/>
        <end position="350"/>
    </location>
</feature>
<dbReference type="PANTHER" id="PTHR14098:SF14">
    <property type="entry name" value="SH2 DOMAIN-CONTAINING PROTEIN"/>
    <property type="match status" value="1"/>
</dbReference>
<dbReference type="GO" id="GO:0005737">
    <property type="term" value="C:cytoplasm"/>
    <property type="evidence" value="ECO:0007669"/>
    <property type="project" value="UniProtKB-ARBA"/>
</dbReference>
<keyword evidence="1 2" id="KW-0727">SH2 domain</keyword>
<evidence type="ECO:0000313" key="6">
    <source>
        <dbReference type="RefSeq" id="XP_033362128.1"/>
    </source>
</evidence>
<dbReference type="RefSeq" id="XP_033362128.1">
    <property type="nucleotide sequence ID" value="XM_033506237.1"/>
</dbReference>
<gene>
    <name evidence="6" type="primary">LOC117240260</name>
</gene>
<dbReference type="GeneID" id="117240260"/>
<name>A0A6J3L955_9HYME</name>
<dbReference type="PROSITE" id="PS50001">
    <property type="entry name" value="SH2"/>
    <property type="match status" value="1"/>
</dbReference>
<evidence type="ECO:0000256" key="2">
    <source>
        <dbReference type="PROSITE-ProRule" id="PRU00191"/>
    </source>
</evidence>
<accession>A0A6J3L955</accession>
<feature type="compositionally biased region" description="Polar residues" evidence="3">
    <location>
        <begin position="117"/>
        <end position="135"/>
    </location>
</feature>
<dbReference type="Proteomes" id="UP000504631">
    <property type="component" value="Unplaced"/>
</dbReference>
<feature type="region of interest" description="Disordered" evidence="3">
    <location>
        <begin position="333"/>
        <end position="421"/>
    </location>
</feature>